<dbReference type="STRING" id="1157962.A0A250XRE0"/>
<dbReference type="InterPro" id="IPR002059">
    <property type="entry name" value="CSP_DNA-bd"/>
</dbReference>
<evidence type="ECO:0000256" key="2">
    <source>
        <dbReference type="ARBA" id="ARBA00022490"/>
    </source>
</evidence>
<dbReference type="Pfam" id="PF00313">
    <property type="entry name" value="CSD"/>
    <property type="match status" value="1"/>
</dbReference>
<dbReference type="InterPro" id="IPR012340">
    <property type="entry name" value="NA-bd_OB-fold"/>
</dbReference>
<evidence type="ECO:0000259" key="5">
    <source>
        <dbReference type="Pfam" id="PF00313"/>
    </source>
</evidence>
<evidence type="ECO:0000313" key="6">
    <source>
        <dbReference type="EMBL" id="GAX85509.1"/>
    </source>
</evidence>
<dbReference type="PANTHER" id="PTHR12913:SF1">
    <property type="entry name" value="COLD SHOCK DOMAIN-CONTAINING PROTEIN E1"/>
    <property type="match status" value="1"/>
</dbReference>
<accession>A0A250XRE0</accession>
<dbReference type="AlphaFoldDB" id="A0A250XRE0"/>
<keyword evidence="4" id="KW-0694">RNA-binding</keyword>
<dbReference type="EMBL" id="BEGY01000173">
    <property type="protein sequence ID" value="GAX85509.1"/>
    <property type="molecule type" value="Genomic_DNA"/>
</dbReference>
<dbReference type="Proteomes" id="UP000232323">
    <property type="component" value="Unassembled WGS sequence"/>
</dbReference>
<protein>
    <recommendedName>
        <fullName evidence="5">CSD domain-containing protein</fullName>
    </recommendedName>
</protein>
<evidence type="ECO:0000256" key="3">
    <source>
        <dbReference type="ARBA" id="ARBA00022737"/>
    </source>
</evidence>
<name>A0A250XRE0_9CHLO</name>
<feature type="domain" description="CSD" evidence="5">
    <location>
        <begin position="12"/>
        <end position="60"/>
    </location>
</feature>
<organism evidence="6 7">
    <name type="scientific">Chlamydomonas eustigma</name>
    <dbReference type="NCBI Taxonomy" id="1157962"/>
    <lineage>
        <taxon>Eukaryota</taxon>
        <taxon>Viridiplantae</taxon>
        <taxon>Chlorophyta</taxon>
        <taxon>core chlorophytes</taxon>
        <taxon>Chlorophyceae</taxon>
        <taxon>CS clade</taxon>
        <taxon>Chlamydomonadales</taxon>
        <taxon>Chlamydomonadaceae</taxon>
        <taxon>Chlamydomonas</taxon>
    </lineage>
</organism>
<dbReference type="GO" id="GO:0003723">
    <property type="term" value="F:RNA binding"/>
    <property type="evidence" value="ECO:0007669"/>
    <property type="project" value="UniProtKB-KW"/>
</dbReference>
<comment type="subcellular location">
    <subcellularLocation>
        <location evidence="1">Cytoplasm</location>
    </subcellularLocation>
</comment>
<dbReference type="Gene3D" id="2.40.50.140">
    <property type="entry name" value="Nucleic acid-binding proteins"/>
    <property type="match status" value="1"/>
</dbReference>
<evidence type="ECO:0000256" key="1">
    <source>
        <dbReference type="ARBA" id="ARBA00004496"/>
    </source>
</evidence>
<dbReference type="PANTHER" id="PTHR12913">
    <property type="entry name" value="UNR PROTEIN N-RAS UPSTREAM GENE PROTEIN"/>
    <property type="match status" value="1"/>
</dbReference>
<evidence type="ECO:0000256" key="4">
    <source>
        <dbReference type="ARBA" id="ARBA00022884"/>
    </source>
</evidence>
<dbReference type="GO" id="GO:0005737">
    <property type="term" value="C:cytoplasm"/>
    <property type="evidence" value="ECO:0007669"/>
    <property type="project" value="UniProtKB-SubCell"/>
</dbReference>
<gene>
    <name evidence="6" type="ORF">CEUSTIGMA_g12925.t1</name>
</gene>
<evidence type="ECO:0000313" key="7">
    <source>
        <dbReference type="Proteomes" id="UP000232323"/>
    </source>
</evidence>
<keyword evidence="7" id="KW-1185">Reference proteome</keyword>
<comment type="caution">
    <text evidence="6">The sequence shown here is derived from an EMBL/GenBank/DDBJ whole genome shotgun (WGS) entry which is preliminary data.</text>
</comment>
<reference evidence="6 7" key="1">
    <citation type="submission" date="2017-08" db="EMBL/GenBank/DDBJ databases">
        <title>Acidophilic green algal genome provides insights into adaptation to an acidic environment.</title>
        <authorList>
            <person name="Hirooka S."/>
            <person name="Hirose Y."/>
            <person name="Kanesaki Y."/>
            <person name="Higuchi S."/>
            <person name="Fujiwara T."/>
            <person name="Onuma R."/>
            <person name="Era A."/>
            <person name="Ohbayashi R."/>
            <person name="Uzuka A."/>
            <person name="Nozaki H."/>
            <person name="Yoshikawa H."/>
            <person name="Miyagishima S.Y."/>
        </authorList>
    </citation>
    <scope>NUCLEOTIDE SEQUENCE [LARGE SCALE GENOMIC DNA]</scope>
    <source>
        <strain evidence="6 7">NIES-2499</strain>
    </source>
</reference>
<sequence length="271" mass="29703">MANNVEDHKEYGVIATLRKRFGFIKCCSRNLDLFFHFDDLQDGILRADLEVGLQVLYTPTRVSQSDGSSRLVAKKVGRAERGMVIFHDISEHQMLGLIVELPQAKSHVEIYPGMSTTGHETPGLIRYFPAPSKMSQVSHISYSSKDIQNPGRSDDMAADAFLIALGSLVMFRISIDRRALASTRREVLAAQSPSQDQISSEGSVEQGVVIPGDTVSGRLKHAVQHAVDVSLVPPSALNTLSPHLRDTAKMLSMLFVAFPKGRDCGELANQS</sequence>
<dbReference type="SUPFAM" id="SSF50249">
    <property type="entry name" value="Nucleic acid-binding proteins"/>
    <property type="match status" value="1"/>
</dbReference>
<proteinExistence type="predicted"/>
<keyword evidence="3" id="KW-0677">Repeat</keyword>
<keyword evidence="2" id="KW-0963">Cytoplasm</keyword>